<evidence type="ECO:0000313" key="2">
    <source>
        <dbReference type="Proteomes" id="UP000054383"/>
    </source>
</evidence>
<sequence length="187" mass="21601">MRKIRIPDEATVEIDLRQEQNVEVILRKLSRYGAIAIEDVTSVLPQHSSEITTNENVSLILSRARRRGKYEVTGYEERHSTNDCSGWFGSSDWEKLSEGDNLQAIFCCHLRGRREAEYVFDFQPPHPIVKSMVLNGTDIILITGATRWRMPWLKNRSSEPSMPAEALVRLSMIEVRYVWKDITAKSY</sequence>
<dbReference type="Proteomes" id="UP000054383">
    <property type="component" value="Unassembled WGS sequence"/>
</dbReference>
<dbReference type="OMA" id="CCHILGA"/>
<protein>
    <submittedName>
        <fullName evidence="1">Uncharacterized protein</fullName>
    </submittedName>
</protein>
<dbReference type="AlphaFoldDB" id="A0A0U1MCW7"/>
<name>A0A0U1MCW7_TALIS</name>
<accession>A0A0U1MCW7</accession>
<keyword evidence="2" id="KW-1185">Reference proteome</keyword>
<dbReference type="EMBL" id="CVMT01000022">
    <property type="protein sequence ID" value="CRG92860.1"/>
    <property type="molecule type" value="Genomic_DNA"/>
</dbReference>
<reference evidence="1 2" key="1">
    <citation type="submission" date="2015-04" db="EMBL/GenBank/DDBJ databases">
        <authorList>
            <person name="Syromyatnikov M.Y."/>
            <person name="Popov V.N."/>
        </authorList>
    </citation>
    <scope>NUCLEOTIDE SEQUENCE [LARGE SCALE GENOMIC DNA]</scope>
    <source>
        <strain evidence="1">WF-38-12</strain>
    </source>
</reference>
<gene>
    <name evidence="1" type="ORF">PISL3812_09933</name>
</gene>
<proteinExistence type="predicted"/>
<evidence type="ECO:0000313" key="1">
    <source>
        <dbReference type="EMBL" id="CRG92860.1"/>
    </source>
</evidence>
<organism evidence="1 2">
    <name type="scientific">Talaromyces islandicus</name>
    <name type="common">Penicillium islandicum</name>
    <dbReference type="NCBI Taxonomy" id="28573"/>
    <lineage>
        <taxon>Eukaryota</taxon>
        <taxon>Fungi</taxon>
        <taxon>Dikarya</taxon>
        <taxon>Ascomycota</taxon>
        <taxon>Pezizomycotina</taxon>
        <taxon>Eurotiomycetes</taxon>
        <taxon>Eurotiomycetidae</taxon>
        <taxon>Eurotiales</taxon>
        <taxon>Trichocomaceae</taxon>
        <taxon>Talaromyces</taxon>
        <taxon>Talaromyces sect. Islandici</taxon>
    </lineage>
</organism>